<reference evidence="8" key="1">
    <citation type="journal article" date="2013" name="Nat. Genet.">
        <title>The draft genomes of soft-shell turtle and green sea turtle yield insights into the development and evolution of the turtle-specific body plan.</title>
        <authorList>
            <person name="Wang Z."/>
            <person name="Pascual-Anaya J."/>
            <person name="Zadissa A."/>
            <person name="Li W."/>
            <person name="Niimura Y."/>
            <person name="Huang Z."/>
            <person name="Li C."/>
            <person name="White S."/>
            <person name="Xiong Z."/>
            <person name="Fang D."/>
            <person name="Wang B."/>
            <person name="Ming Y."/>
            <person name="Chen Y."/>
            <person name="Zheng Y."/>
            <person name="Kuraku S."/>
            <person name="Pignatelli M."/>
            <person name="Herrero J."/>
            <person name="Beal K."/>
            <person name="Nozawa M."/>
            <person name="Li Q."/>
            <person name="Wang J."/>
            <person name="Zhang H."/>
            <person name="Yu L."/>
            <person name="Shigenobu S."/>
            <person name="Wang J."/>
            <person name="Liu J."/>
            <person name="Flicek P."/>
            <person name="Searle S."/>
            <person name="Wang J."/>
            <person name="Kuratani S."/>
            <person name="Yin Y."/>
            <person name="Aken B."/>
            <person name="Zhang G."/>
            <person name="Irie N."/>
        </authorList>
    </citation>
    <scope>NUCLEOTIDE SEQUENCE [LARGE SCALE GENOMIC DNA]</scope>
</reference>
<evidence type="ECO:0000313" key="7">
    <source>
        <dbReference type="EMBL" id="EMP38482.1"/>
    </source>
</evidence>
<dbReference type="STRING" id="8469.M7CCK3"/>
<organism evidence="7 8">
    <name type="scientific">Chelonia mydas</name>
    <name type="common">Green sea-turtle</name>
    <name type="synonym">Chelonia agassizi</name>
    <dbReference type="NCBI Taxonomy" id="8469"/>
    <lineage>
        <taxon>Eukaryota</taxon>
        <taxon>Metazoa</taxon>
        <taxon>Chordata</taxon>
        <taxon>Craniata</taxon>
        <taxon>Vertebrata</taxon>
        <taxon>Euteleostomi</taxon>
        <taxon>Archelosauria</taxon>
        <taxon>Testudinata</taxon>
        <taxon>Testudines</taxon>
        <taxon>Cryptodira</taxon>
        <taxon>Durocryptodira</taxon>
        <taxon>Americhelydia</taxon>
        <taxon>Chelonioidea</taxon>
        <taxon>Cheloniidae</taxon>
        <taxon>Chelonia</taxon>
    </lineage>
</organism>
<accession>M7CCK3</accession>
<keyword evidence="3 6" id="KW-0687">Ribonucleoprotein</keyword>
<name>M7CCK3_CHEMY</name>
<dbReference type="FunFam" id="3.30.720.90:FF:000001">
    <property type="entry name" value="60S ribosomal protein L38"/>
    <property type="match status" value="1"/>
</dbReference>
<protein>
    <recommendedName>
        <fullName evidence="4">Large ribosomal subunit protein eL38</fullName>
    </recommendedName>
    <alternativeName>
        <fullName evidence="5">60S ribosomal protein L38</fullName>
    </alternativeName>
</protein>
<dbReference type="InterPro" id="IPR038464">
    <property type="entry name" value="Ribosomal_eL38_sf"/>
</dbReference>
<dbReference type="GO" id="GO:0022625">
    <property type="term" value="C:cytosolic large ribosomal subunit"/>
    <property type="evidence" value="ECO:0007669"/>
    <property type="project" value="TreeGrafter"/>
</dbReference>
<dbReference type="InterPro" id="IPR002675">
    <property type="entry name" value="Ribosomal_eL38"/>
</dbReference>
<dbReference type="AlphaFoldDB" id="M7CCK3"/>
<feature type="non-terminal residue" evidence="7">
    <location>
        <position position="68"/>
    </location>
</feature>
<dbReference type="PANTHER" id="PTHR10965">
    <property type="entry name" value="60S RIBOSOMAL PROTEIN L38"/>
    <property type="match status" value="1"/>
</dbReference>
<dbReference type="PANTHER" id="PTHR10965:SF0">
    <property type="entry name" value="LARGE RIBOSOMAL SUBUNIT PROTEIN EL38"/>
    <property type="match status" value="1"/>
</dbReference>
<evidence type="ECO:0000313" key="8">
    <source>
        <dbReference type="Proteomes" id="UP000031443"/>
    </source>
</evidence>
<dbReference type="GO" id="GO:0022618">
    <property type="term" value="P:protein-RNA complex assembly"/>
    <property type="evidence" value="ECO:0007669"/>
    <property type="project" value="TreeGrafter"/>
</dbReference>
<feature type="non-terminal residue" evidence="7">
    <location>
        <position position="1"/>
    </location>
</feature>
<dbReference type="Gene3D" id="3.30.720.90">
    <property type="match status" value="1"/>
</dbReference>
<evidence type="ECO:0000256" key="6">
    <source>
        <dbReference type="RuleBase" id="RU003445"/>
    </source>
</evidence>
<evidence type="ECO:0000256" key="2">
    <source>
        <dbReference type="ARBA" id="ARBA00022980"/>
    </source>
</evidence>
<dbReference type="GO" id="GO:0003735">
    <property type="term" value="F:structural constituent of ribosome"/>
    <property type="evidence" value="ECO:0007669"/>
    <property type="project" value="InterPro"/>
</dbReference>
<gene>
    <name evidence="7" type="ORF">UY3_04354</name>
</gene>
<evidence type="ECO:0000256" key="3">
    <source>
        <dbReference type="ARBA" id="ARBA00023274"/>
    </source>
</evidence>
<evidence type="ECO:0000256" key="5">
    <source>
        <dbReference type="ARBA" id="ARBA00035338"/>
    </source>
</evidence>
<proteinExistence type="inferred from homology"/>
<evidence type="ECO:0000256" key="4">
    <source>
        <dbReference type="ARBA" id="ARBA00035235"/>
    </source>
</evidence>
<evidence type="ECO:0000256" key="1">
    <source>
        <dbReference type="ARBA" id="ARBA00007803"/>
    </source>
</evidence>
<keyword evidence="2 6" id="KW-0689">Ribosomal protein</keyword>
<dbReference type="EMBL" id="KB519693">
    <property type="protein sequence ID" value="EMP38482.1"/>
    <property type="molecule type" value="Genomic_DNA"/>
</dbReference>
<dbReference type="Pfam" id="PF01781">
    <property type="entry name" value="Ribosomal_L38e"/>
    <property type="match status" value="1"/>
</dbReference>
<dbReference type="GO" id="GO:0006412">
    <property type="term" value="P:translation"/>
    <property type="evidence" value="ECO:0007669"/>
    <property type="project" value="InterPro"/>
</dbReference>
<dbReference type="Proteomes" id="UP000031443">
    <property type="component" value="Unassembled WGS sequence"/>
</dbReference>
<comment type="similarity">
    <text evidence="1 6">Belongs to the eukaryotic ribosomal protein eL38 family.</text>
</comment>
<sequence>PHKTEEIKDFLLTARRKDPKSVKIKNQKTMKFKVLQTADLYTLLITDKEKAEKLKASQPPGLAVEELK</sequence>
<keyword evidence="8" id="KW-1185">Reference proteome</keyword>